<evidence type="ECO:0000313" key="5">
    <source>
        <dbReference type="Proteomes" id="UP000324233"/>
    </source>
</evidence>
<dbReference type="KEGG" id="agv:OJF2_15440"/>
<dbReference type="EMBL" id="CP042997">
    <property type="protein sequence ID" value="QEH33048.1"/>
    <property type="molecule type" value="Genomic_DNA"/>
</dbReference>
<feature type="transmembrane region" description="Helical" evidence="3">
    <location>
        <begin position="32"/>
        <end position="57"/>
    </location>
</feature>
<dbReference type="OrthoDB" id="225966at2"/>
<proteinExistence type="predicted"/>
<evidence type="ECO:0008006" key="6">
    <source>
        <dbReference type="Google" id="ProtNLM"/>
    </source>
</evidence>
<dbReference type="GO" id="GO:0030246">
    <property type="term" value="F:carbohydrate binding"/>
    <property type="evidence" value="ECO:0007669"/>
    <property type="project" value="InterPro"/>
</dbReference>
<feature type="region of interest" description="Disordered" evidence="2">
    <location>
        <begin position="321"/>
        <end position="364"/>
    </location>
</feature>
<dbReference type="InterPro" id="IPR018247">
    <property type="entry name" value="EF_Hand_1_Ca_BS"/>
</dbReference>
<evidence type="ECO:0000256" key="3">
    <source>
        <dbReference type="SAM" id="Phobius"/>
    </source>
</evidence>
<dbReference type="Proteomes" id="UP000324233">
    <property type="component" value="Chromosome"/>
</dbReference>
<evidence type="ECO:0000256" key="1">
    <source>
        <dbReference type="SAM" id="Coils"/>
    </source>
</evidence>
<dbReference type="Pfam" id="PF13620">
    <property type="entry name" value="CarboxypepD_reg"/>
    <property type="match status" value="1"/>
</dbReference>
<keyword evidence="3" id="KW-1133">Transmembrane helix</keyword>
<protein>
    <recommendedName>
        <fullName evidence="6">EF-hand domain-containing protein</fullName>
    </recommendedName>
</protein>
<name>A0A5B9VXN6_9BACT</name>
<sequence length="1679" mass="178408">MTRPSTTGRGRWRDAGAATRTRPSGPTKAGKGLLAALVSAIVLATVGFLGFLIYIFVFGPENRTSLIPFLVTSYRRDQISPVPGAAAERRAMAATGLQLRHDPLDADGDLTLENFATKLNNLRGEKPAVPIVAYVSAYAMVDEAGRVQILASRSDPFSADSMLPLGQVLRALRECPSRQKLLILDIMKPTSDPLDLGGTPDGVADAVPLEVAAAAVGKEQGGTPPLVLVACSPGETGLWSEHLGRSVFGHFFAGAFADTKADLDGGGTLSASELEKYLAERVNAYARKTRGVTQRPYLIGDGDFSIGAIVPAAASAPVASRAADKDAPAEEAAGGDPAKSAEKGKPAATAVAKKDEGSAAAPSDGLAYPDWLKKGWELRRDWWADPTTGRFAGAASPRAFRRLGAILLRAEARWRSGDDPAAVAADLQAGVAPLVEAMNHDRAVDGPSAIRSVGQAVAGGWKPDAALVSRLRVLLDDLRNSDQPADADAAAARKKAAGELAAAIKARPRPSLELAGILIEATSGVRLIPDTFRLLDGLIRDSGAKADIVELRLFQDLAVRATAPPAEWPDEAAEAARLAWDSLCLAERAAHHPSAFPWTAGLLDHADRARHEARVLLLADVRGFDSWRGVQEAWSRAAEELRKADDAQTLIEEARTELDRSRTLLSDDLAFLQASGRPGLETAWHEAARASAEVAHILGPARDGKADPGDGAGRPPIETLLNELEPALRALRAGDEALLRPFTDEAIREAIARTEAARPDPRAAAEIDALLASPLPPPDARPRLIAACRALDARLAASAQASIPDAAEAAEAGSAARLEQARPLVVRRARRLQTLLSLLGEEALASNLCAGVELEPEIRSMAGGSASTASTPGEVIVKLWGSHARIAAAAWCRLNALLERSERGDDAAGWIAPPFLPVVTANPRYAARQAESQRHGRWLAARYVQEERDLHERMAPARFYEEAAAECQGHEDAAAPAIELGLASAATPTLSSSGGLSVGVRIALIGGPGATAQARVAVHTPGDGRLKVQMAQEEPVDLSSLSPAVVNLELRWDEDGGPVDREPPPGFLFEATLADGRAFHLKVPIRIESGRMLPSFAVVPKDGDAVGVPLDPFRLRTLPGRQPFQLSLRNPSPRAREVKVELMAGDAVLASTGEKPIPLPGNSTVPVKALAPASAGMTPPKENEPLIEAPAALRLRMSEPAAGGGGLVVVQPIRPEIANPADYVGVMLAQFTPEFQGQPNQLKLVFRALPGMTGPPCQVELVLPADRALFPALLSPETAGKRADLLRKGDDLTLVAEGLRLDPGVAQQRGSFQVNLDGVKRALWYQAQFNNAGGVERAVVEAAPPRVRFRTERTVKPNESTDLRVFYQVDKAPANSRLTFALGRPAAGGFAADKEAEPRPPRRSHVGLAVGDGGVLLFEAAVEDWADAYRLNIRGKRLAVARLLDPAGRELDRYEEELVLDDQPPAIREIAVPPEVEDGGAPFDARIVVTPPVSGVREVVYVAGPKALDDAEFAKAHAEKKTAQARRSGGDREWIAPVSIPKDATGRLFITARAESGVGLTGLRGDVVKIRPRPAPADDMAAKKKDQPPAPGAIEGTVIEAGLPQPNLRVLLMNEKEKDPAKAVVKNTTTDDDGKFKLTDIAPGEYYIYSMNDVSKRYYYKPVSVPPGQTATLKMELLR</sequence>
<keyword evidence="1" id="KW-0175">Coiled coil</keyword>
<feature type="coiled-coil region" evidence="1">
    <location>
        <begin position="637"/>
        <end position="664"/>
    </location>
</feature>
<feature type="region of interest" description="Disordered" evidence="2">
    <location>
        <begin position="1"/>
        <end position="29"/>
    </location>
</feature>
<gene>
    <name evidence="4" type="ORF">OJF2_15440</name>
</gene>
<evidence type="ECO:0000313" key="4">
    <source>
        <dbReference type="EMBL" id="QEH33048.1"/>
    </source>
</evidence>
<dbReference type="RefSeq" id="WP_148592658.1">
    <property type="nucleotide sequence ID" value="NZ_CP042997.1"/>
</dbReference>
<keyword evidence="3" id="KW-0812">Transmembrane</keyword>
<keyword evidence="3" id="KW-0472">Membrane</keyword>
<dbReference type="InterPro" id="IPR013784">
    <property type="entry name" value="Carb-bd-like_fold"/>
</dbReference>
<dbReference type="Gene3D" id="2.60.40.1120">
    <property type="entry name" value="Carboxypeptidase-like, regulatory domain"/>
    <property type="match status" value="1"/>
</dbReference>
<dbReference type="PROSITE" id="PS00018">
    <property type="entry name" value="EF_HAND_1"/>
    <property type="match status" value="1"/>
</dbReference>
<reference evidence="4 5" key="1">
    <citation type="submission" date="2019-08" db="EMBL/GenBank/DDBJ databases">
        <title>Deep-cultivation of Planctomycetes and their phenomic and genomic characterization uncovers novel biology.</title>
        <authorList>
            <person name="Wiegand S."/>
            <person name="Jogler M."/>
            <person name="Boedeker C."/>
            <person name="Pinto D."/>
            <person name="Vollmers J."/>
            <person name="Rivas-Marin E."/>
            <person name="Kohn T."/>
            <person name="Peeters S.H."/>
            <person name="Heuer A."/>
            <person name="Rast P."/>
            <person name="Oberbeckmann S."/>
            <person name="Bunk B."/>
            <person name="Jeske O."/>
            <person name="Meyerdierks A."/>
            <person name="Storesund J.E."/>
            <person name="Kallscheuer N."/>
            <person name="Luecker S."/>
            <person name="Lage O.M."/>
            <person name="Pohl T."/>
            <person name="Merkel B.J."/>
            <person name="Hornburger P."/>
            <person name="Mueller R.-W."/>
            <person name="Bruemmer F."/>
            <person name="Labrenz M."/>
            <person name="Spormann A.M."/>
            <person name="Op den Camp H."/>
            <person name="Overmann J."/>
            <person name="Amann R."/>
            <person name="Jetten M.S.M."/>
            <person name="Mascher T."/>
            <person name="Medema M.H."/>
            <person name="Devos D.P."/>
            <person name="Kaster A.-K."/>
            <person name="Ovreas L."/>
            <person name="Rohde M."/>
            <person name="Galperin M.Y."/>
            <person name="Jogler C."/>
        </authorList>
    </citation>
    <scope>NUCLEOTIDE SEQUENCE [LARGE SCALE GENOMIC DNA]</scope>
    <source>
        <strain evidence="4 5">OJF2</strain>
    </source>
</reference>
<organism evidence="4 5">
    <name type="scientific">Aquisphaera giovannonii</name>
    <dbReference type="NCBI Taxonomy" id="406548"/>
    <lineage>
        <taxon>Bacteria</taxon>
        <taxon>Pseudomonadati</taxon>
        <taxon>Planctomycetota</taxon>
        <taxon>Planctomycetia</taxon>
        <taxon>Isosphaerales</taxon>
        <taxon>Isosphaeraceae</taxon>
        <taxon>Aquisphaera</taxon>
    </lineage>
</organism>
<evidence type="ECO:0000256" key="2">
    <source>
        <dbReference type="SAM" id="MobiDB-lite"/>
    </source>
</evidence>
<accession>A0A5B9VXN6</accession>
<keyword evidence="5" id="KW-1185">Reference proteome</keyword>
<dbReference type="SUPFAM" id="SSF49452">
    <property type="entry name" value="Starch-binding domain-like"/>
    <property type="match status" value="1"/>
</dbReference>